<evidence type="ECO:0000313" key="3">
    <source>
        <dbReference type="Proteomes" id="UP000183461"/>
    </source>
</evidence>
<gene>
    <name evidence="2" type="ORF">SAMN02910280_1399</name>
</gene>
<dbReference type="AlphaFoldDB" id="A0A1K1MV86"/>
<accession>A0A1K1MV86</accession>
<dbReference type="Proteomes" id="UP000183461">
    <property type="component" value="Unassembled WGS sequence"/>
</dbReference>
<evidence type="ECO:0000313" key="2">
    <source>
        <dbReference type="EMBL" id="SFW26917.1"/>
    </source>
</evidence>
<evidence type="ECO:0000256" key="1">
    <source>
        <dbReference type="SAM" id="SignalP"/>
    </source>
</evidence>
<evidence type="ECO:0008006" key="4">
    <source>
        <dbReference type="Google" id="ProtNLM"/>
    </source>
</evidence>
<organism evidence="2 3">
    <name type="scientific">Ruminococcus flavefaciens</name>
    <dbReference type="NCBI Taxonomy" id="1265"/>
    <lineage>
        <taxon>Bacteria</taxon>
        <taxon>Bacillati</taxon>
        <taxon>Bacillota</taxon>
        <taxon>Clostridia</taxon>
        <taxon>Eubacteriales</taxon>
        <taxon>Oscillospiraceae</taxon>
        <taxon>Ruminococcus</taxon>
    </lineage>
</organism>
<dbReference type="EMBL" id="FPIP01000003">
    <property type="protein sequence ID" value="SFW26917.1"/>
    <property type="molecule type" value="Genomic_DNA"/>
</dbReference>
<protein>
    <recommendedName>
        <fullName evidence="4">Lipocalin-like domain-containing protein</fullName>
    </recommendedName>
</protein>
<name>A0A1K1MV86_RUMFL</name>
<dbReference type="RefSeq" id="WP_072299749.1">
    <property type="nucleotide sequence ID" value="NZ_CAMIZA010000043.1"/>
</dbReference>
<reference evidence="2 3" key="1">
    <citation type="submission" date="2016-11" db="EMBL/GenBank/DDBJ databases">
        <authorList>
            <person name="Jaros S."/>
            <person name="Januszkiewicz K."/>
            <person name="Wedrychowicz H."/>
        </authorList>
    </citation>
    <scope>NUCLEOTIDE SEQUENCE [LARGE SCALE GENOMIC DNA]</scope>
    <source>
        <strain evidence="2 3">YL228</strain>
    </source>
</reference>
<sequence length="160" mass="18006">MKKIIAFTLSAIVLLCCLAGCGAKRDPKYYGKWEADYMTIDGKKYEDLMLPVGALFRFELSKEGKVTWNSAVNNAIIQNANEDKDIIWKGIDENRIEIRVTDLNGKEDTQTMELAYVDEALVIDMDSSQIHLVKVDEFSEIDPYLLNSAASAIQNFGITE</sequence>
<feature type="chain" id="PRO_5039672359" description="Lipocalin-like domain-containing protein" evidence="1">
    <location>
        <begin position="20"/>
        <end position="160"/>
    </location>
</feature>
<feature type="signal peptide" evidence="1">
    <location>
        <begin position="1"/>
        <end position="19"/>
    </location>
</feature>
<proteinExistence type="predicted"/>
<keyword evidence="1" id="KW-0732">Signal</keyword>